<sequence length="239" mass="26921">MKILEVRDLSVYFDNTAALENVSFDVEREDSLAIIGPNGAGKTVLFRALLGTVPYQGEIKWAGDARIGYVPQRLTIERALPLTVQEFLNTKLHILRANPSEVKSLLEIVRLQPAILKRPLAKISSGQLQRALIVFALIGNPNVLLFDEPTASVDPSSEEQIYETLHNLEDQRHLTTLIISHDLSLVYRYANKVLCLSGKQLCFGVPQETLSTETLNKLYGAPRKYYEHHHEHGHNHVHN</sequence>
<evidence type="ECO:0000313" key="6">
    <source>
        <dbReference type="EMBL" id="PJC65324.1"/>
    </source>
</evidence>
<dbReference type="PANTHER" id="PTHR42734">
    <property type="entry name" value="METAL TRANSPORT SYSTEM ATP-BINDING PROTEIN TM_0124-RELATED"/>
    <property type="match status" value="1"/>
</dbReference>
<keyword evidence="4 6" id="KW-0067">ATP-binding</keyword>
<gene>
    <name evidence="6" type="ORF">CO020_01270</name>
</gene>
<organism evidence="6 7">
    <name type="scientific">Candidatus Colwellbacteria bacterium CG_4_9_14_0_2_um_filter_50_12</name>
    <dbReference type="NCBI Taxonomy" id="1974538"/>
    <lineage>
        <taxon>Bacteria</taxon>
        <taxon>Candidatus Colwelliibacteriota</taxon>
    </lineage>
</organism>
<evidence type="ECO:0000259" key="5">
    <source>
        <dbReference type="PROSITE" id="PS50893"/>
    </source>
</evidence>
<dbReference type="InterPro" id="IPR027417">
    <property type="entry name" value="P-loop_NTPase"/>
</dbReference>
<dbReference type="InterPro" id="IPR003439">
    <property type="entry name" value="ABC_transporter-like_ATP-bd"/>
</dbReference>
<proteinExistence type="inferred from homology"/>
<dbReference type="EMBL" id="PFQX01000048">
    <property type="protein sequence ID" value="PJC65324.1"/>
    <property type="molecule type" value="Genomic_DNA"/>
</dbReference>
<comment type="caution">
    <text evidence="6">The sequence shown here is derived from an EMBL/GenBank/DDBJ whole genome shotgun (WGS) entry which is preliminary data.</text>
</comment>
<dbReference type="PROSITE" id="PS50893">
    <property type="entry name" value="ABC_TRANSPORTER_2"/>
    <property type="match status" value="1"/>
</dbReference>
<dbReference type="PANTHER" id="PTHR42734:SF17">
    <property type="entry name" value="METAL TRANSPORT SYSTEM ATP-BINDING PROTEIN TM_0124-RELATED"/>
    <property type="match status" value="1"/>
</dbReference>
<dbReference type="SMART" id="SM00382">
    <property type="entry name" value="AAA"/>
    <property type="match status" value="1"/>
</dbReference>
<evidence type="ECO:0000313" key="7">
    <source>
        <dbReference type="Proteomes" id="UP000229674"/>
    </source>
</evidence>
<dbReference type="SUPFAM" id="SSF52540">
    <property type="entry name" value="P-loop containing nucleoside triphosphate hydrolases"/>
    <property type="match status" value="1"/>
</dbReference>
<dbReference type="GO" id="GO:0016887">
    <property type="term" value="F:ATP hydrolysis activity"/>
    <property type="evidence" value="ECO:0007669"/>
    <property type="project" value="InterPro"/>
</dbReference>
<evidence type="ECO:0000256" key="4">
    <source>
        <dbReference type="ARBA" id="ARBA00022840"/>
    </source>
</evidence>
<evidence type="ECO:0000256" key="1">
    <source>
        <dbReference type="ARBA" id="ARBA00005417"/>
    </source>
</evidence>
<reference evidence="7" key="1">
    <citation type="submission" date="2017-09" db="EMBL/GenBank/DDBJ databases">
        <title>Depth-based differentiation of microbial function through sediment-hosted aquifers and enrichment of novel symbionts in the deep terrestrial subsurface.</title>
        <authorList>
            <person name="Probst A.J."/>
            <person name="Ladd B."/>
            <person name="Jarett J.K."/>
            <person name="Geller-Mcgrath D.E."/>
            <person name="Sieber C.M.K."/>
            <person name="Emerson J.B."/>
            <person name="Anantharaman K."/>
            <person name="Thomas B.C."/>
            <person name="Malmstrom R."/>
            <person name="Stieglmeier M."/>
            <person name="Klingl A."/>
            <person name="Woyke T."/>
            <person name="Ryan C.M."/>
            <person name="Banfield J.F."/>
        </authorList>
    </citation>
    <scope>NUCLEOTIDE SEQUENCE [LARGE SCALE GENOMIC DNA]</scope>
</reference>
<keyword evidence="2" id="KW-0813">Transport</keyword>
<accession>A0A2M8G106</accession>
<evidence type="ECO:0000256" key="3">
    <source>
        <dbReference type="ARBA" id="ARBA00022741"/>
    </source>
</evidence>
<dbReference type="AlphaFoldDB" id="A0A2M8G106"/>
<dbReference type="InterPro" id="IPR003593">
    <property type="entry name" value="AAA+_ATPase"/>
</dbReference>
<feature type="domain" description="ABC transporter" evidence="5">
    <location>
        <begin position="4"/>
        <end position="223"/>
    </location>
</feature>
<dbReference type="GO" id="GO:0005524">
    <property type="term" value="F:ATP binding"/>
    <property type="evidence" value="ECO:0007669"/>
    <property type="project" value="UniProtKB-KW"/>
</dbReference>
<name>A0A2M8G106_9BACT</name>
<protein>
    <submittedName>
        <fullName evidence="6">ABC transporter ATP-binding protein</fullName>
    </submittedName>
</protein>
<comment type="similarity">
    <text evidence="1">Belongs to the ABC transporter superfamily.</text>
</comment>
<dbReference type="Gene3D" id="3.40.50.300">
    <property type="entry name" value="P-loop containing nucleotide triphosphate hydrolases"/>
    <property type="match status" value="1"/>
</dbReference>
<dbReference type="InterPro" id="IPR050153">
    <property type="entry name" value="Metal_Ion_Import_ABC"/>
</dbReference>
<keyword evidence="3" id="KW-0547">Nucleotide-binding</keyword>
<dbReference type="Pfam" id="PF00005">
    <property type="entry name" value="ABC_tran"/>
    <property type="match status" value="1"/>
</dbReference>
<dbReference type="Proteomes" id="UP000229674">
    <property type="component" value="Unassembled WGS sequence"/>
</dbReference>
<evidence type="ECO:0000256" key="2">
    <source>
        <dbReference type="ARBA" id="ARBA00022448"/>
    </source>
</evidence>